<dbReference type="EMBL" id="JACHIF010000001">
    <property type="protein sequence ID" value="MBB5036158.1"/>
    <property type="molecule type" value="Genomic_DNA"/>
</dbReference>
<evidence type="ECO:0000313" key="3">
    <source>
        <dbReference type="Proteomes" id="UP000534294"/>
    </source>
</evidence>
<reference evidence="2 3" key="1">
    <citation type="submission" date="2020-08" db="EMBL/GenBank/DDBJ databases">
        <title>Genomic Encyclopedia of Type Strains, Phase IV (KMG-IV): sequencing the most valuable type-strain genomes for metagenomic binning, comparative biology and taxonomic classification.</title>
        <authorList>
            <person name="Goeker M."/>
        </authorList>
    </citation>
    <scope>NUCLEOTIDE SEQUENCE [LARGE SCALE GENOMIC DNA]</scope>
    <source>
        <strain evidence="2 3">DSM 12251</strain>
    </source>
</reference>
<dbReference type="RefSeq" id="WP_184204661.1">
    <property type="nucleotide sequence ID" value="NZ_JACHIF010000001.1"/>
</dbReference>
<comment type="caution">
    <text evidence="2">The sequence shown here is derived from an EMBL/GenBank/DDBJ whole genome shotgun (WGS) entry which is preliminary data.</text>
</comment>
<gene>
    <name evidence="2" type="ORF">HNQ64_000392</name>
</gene>
<keyword evidence="3" id="KW-1185">Reference proteome</keyword>
<dbReference type="Proteomes" id="UP000534294">
    <property type="component" value="Unassembled WGS sequence"/>
</dbReference>
<feature type="compositionally biased region" description="Low complexity" evidence="1">
    <location>
        <begin position="8"/>
        <end position="20"/>
    </location>
</feature>
<proteinExistence type="predicted"/>
<dbReference type="AlphaFoldDB" id="A0A7W7YH86"/>
<protein>
    <submittedName>
        <fullName evidence="2">Uncharacterized protein</fullName>
    </submittedName>
</protein>
<accession>A0A7W7YH86</accession>
<name>A0A7W7YH86_9BACT</name>
<evidence type="ECO:0000313" key="2">
    <source>
        <dbReference type="EMBL" id="MBB5036158.1"/>
    </source>
</evidence>
<organism evidence="2 3">
    <name type="scientific">Prosthecobacter dejongeii</name>
    <dbReference type="NCBI Taxonomy" id="48465"/>
    <lineage>
        <taxon>Bacteria</taxon>
        <taxon>Pseudomonadati</taxon>
        <taxon>Verrucomicrobiota</taxon>
        <taxon>Verrucomicrobiia</taxon>
        <taxon>Verrucomicrobiales</taxon>
        <taxon>Verrucomicrobiaceae</taxon>
        <taxon>Prosthecobacter</taxon>
    </lineage>
</organism>
<evidence type="ECO:0000256" key="1">
    <source>
        <dbReference type="SAM" id="MobiDB-lite"/>
    </source>
</evidence>
<feature type="region of interest" description="Disordered" evidence="1">
    <location>
        <begin position="1"/>
        <end position="29"/>
    </location>
</feature>
<sequence length="241" mass="26540">MHDIDQTQKSSHQSSPQLSQPEAHPDKQNHGAETALPVIAAPVDAQPVKYNIVLPGRTPRGTNPDGDAITTRHHVICVAGVLADLSNGGYDQARIGEAGPDKPCRPQKVHVAISQICPWVINAEYLNFTGSRTLAEKGLERTFKEWIANRTYFFSYKLPRSSEHPARRSRGIASIYIYKVFYDTFVEDIQARRLISEDRAKAFWQSVAVDVAFRWPGLANTSVSTQANGSSNAASTPAQAQ</sequence>